<dbReference type="OrthoDB" id="3535423at2759"/>
<protein>
    <submittedName>
        <fullName evidence="1">Uncharacterized protein</fullName>
    </submittedName>
</protein>
<sequence>MTAELKPNHQFFVWSGSLCFGELHNIWHGASAPIQGFPSVRPQTTGTVVSHELQFNTAAENGSWNVFSLIDSTTRAVAAWFACHSDVDPEQEVAKILRVSGSPYEANCGSTMNDDSTAAEGVLVVNRYDWGYYDRRASDEFEEDDEDVLNLEVAVSVGLVDRAQAKEVVGNWKTKVAGRRKSTASSAWLHIPDAEYAFGRFGFNEERTAARSFLLFTQSTVFTQTAFQGRLNPLREGEAT</sequence>
<proteinExistence type="predicted"/>
<dbReference type="Proteomes" id="UP000325902">
    <property type="component" value="Unassembled WGS sequence"/>
</dbReference>
<dbReference type="AlphaFoldDB" id="A0A5N5D8U6"/>
<keyword evidence="2" id="KW-1185">Reference proteome</keyword>
<name>A0A5N5D8U6_9PEZI</name>
<organism evidence="1 2">
    <name type="scientific">Lasiodiplodia theobromae</name>
    <dbReference type="NCBI Taxonomy" id="45133"/>
    <lineage>
        <taxon>Eukaryota</taxon>
        <taxon>Fungi</taxon>
        <taxon>Dikarya</taxon>
        <taxon>Ascomycota</taxon>
        <taxon>Pezizomycotina</taxon>
        <taxon>Dothideomycetes</taxon>
        <taxon>Dothideomycetes incertae sedis</taxon>
        <taxon>Botryosphaeriales</taxon>
        <taxon>Botryosphaeriaceae</taxon>
        <taxon>Lasiodiplodia</taxon>
    </lineage>
</organism>
<reference evidence="1 2" key="1">
    <citation type="journal article" date="2019" name="Sci. Rep.">
        <title>A multi-omics analysis of the grapevine pathogen Lasiodiplodia theobromae reveals that temperature affects the expression of virulence- and pathogenicity-related genes.</title>
        <authorList>
            <person name="Felix C."/>
            <person name="Meneses R."/>
            <person name="Goncalves M.F.M."/>
            <person name="Tilleman L."/>
            <person name="Duarte A.S."/>
            <person name="Jorrin-Novo J.V."/>
            <person name="Van de Peer Y."/>
            <person name="Deforce D."/>
            <person name="Van Nieuwerburgh F."/>
            <person name="Esteves A.C."/>
            <person name="Alves A."/>
        </authorList>
    </citation>
    <scope>NUCLEOTIDE SEQUENCE [LARGE SCALE GENOMIC DNA]</scope>
    <source>
        <strain evidence="1 2">LA-SOL3</strain>
    </source>
</reference>
<gene>
    <name evidence="1" type="ORF">DBV05_g7580</name>
</gene>
<dbReference type="EMBL" id="VCHE01000053">
    <property type="protein sequence ID" value="KAB2573790.1"/>
    <property type="molecule type" value="Genomic_DNA"/>
</dbReference>
<accession>A0A5N5D8U6</accession>
<comment type="caution">
    <text evidence="1">The sequence shown here is derived from an EMBL/GenBank/DDBJ whole genome shotgun (WGS) entry which is preliminary data.</text>
</comment>
<evidence type="ECO:0000313" key="1">
    <source>
        <dbReference type="EMBL" id="KAB2573790.1"/>
    </source>
</evidence>
<evidence type="ECO:0000313" key="2">
    <source>
        <dbReference type="Proteomes" id="UP000325902"/>
    </source>
</evidence>